<dbReference type="NCBIfam" id="NF001965">
    <property type="entry name" value="PRK00742.1"/>
    <property type="match status" value="1"/>
</dbReference>
<dbReference type="GO" id="GO:0008984">
    <property type="term" value="F:protein-glutamate methylesterase activity"/>
    <property type="evidence" value="ECO:0007669"/>
    <property type="project" value="UniProtKB-UniRule"/>
</dbReference>
<comment type="subcellular location">
    <subcellularLocation>
        <location evidence="5">Cytoplasm</location>
    </subcellularLocation>
</comment>
<dbReference type="PANTHER" id="PTHR42872:SF6">
    <property type="entry name" value="PROTEIN-GLUTAMATE METHYLESTERASE_PROTEIN-GLUTAMINE GLUTAMINASE"/>
    <property type="match status" value="1"/>
</dbReference>
<evidence type="ECO:0000256" key="6">
    <source>
        <dbReference type="PROSITE-ProRule" id="PRU00050"/>
    </source>
</evidence>
<dbReference type="SUPFAM" id="SSF52172">
    <property type="entry name" value="CheY-like"/>
    <property type="match status" value="1"/>
</dbReference>
<dbReference type="Proteomes" id="UP000050416">
    <property type="component" value="Unassembled WGS sequence"/>
</dbReference>
<feature type="domain" description="CheB-type methylesterase" evidence="9">
    <location>
        <begin position="164"/>
        <end position="352"/>
    </location>
</feature>
<feature type="active site" evidence="5 6">
    <location>
        <position position="300"/>
    </location>
</feature>
<dbReference type="CDD" id="cd16432">
    <property type="entry name" value="CheB_Rec"/>
    <property type="match status" value="1"/>
</dbReference>
<comment type="catalytic activity">
    <reaction evidence="5">
        <text>L-glutaminyl-[protein] + H2O = L-glutamyl-[protein] + NH4(+)</text>
        <dbReference type="Rhea" id="RHEA:16441"/>
        <dbReference type="Rhea" id="RHEA-COMP:10207"/>
        <dbReference type="Rhea" id="RHEA-COMP:10208"/>
        <dbReference type="ChEBI" id="CHEBI:15377"/>
        <dbReference type="ChEBI" id="CHEBI:28938"/>
        <dbReference type="ChEBI" id="CHEBI:29973"/>
        <dbReference type="ChEBI" id="CHEBI:30011"/>
        <dbReference type="EC" id="3.5.1.44"/>
    </reaction>
</comment>
<dbReference type="GO" id="GO:0050568">
    <property type="term" value="F:protein-glutamine glutaminase activity"/>
    <property type="evidence" value="ECO:0007669"/>
    <property type="project" value="UniProtKB-UniRule"/>
</dbReference>
<dbReference type="InterPro" id="IPR001789">
    <property type="entry name" value="Sig_transdc_resp-reg_receiver"/>
</dbReference>
<dbReference type="GO" id="GO:0005737">
    <property type="term" value="C:cytoplasm"/>
    <property type="evidence" value="ECO:0007669"/>
    <property type="project" value="UniProtKB-SubCell"/>
</dbReference>
<dbReference type="InterPro" id="IPR035909">
    <property type="entry name" value="CheB_C"/>
</dbReference>
<keyword evidence="2 5" id="KW-0145">Chemotaxis</keyword>
<dbReference type="InterPro" id="IPR011006">
    <property type="entry name" value="CheY-like_superfamily"/>
</dbReference>
<dbReference type="STRING" id="1305731.GCA_000934705_00623"/>
<feature type="modified residue" description="4-aspartylphosphate" evidence="5 7">
    <location>
        <position position="59"/>
    </location>
</feature>
<dbReference type="EMBL" id="LJZQ01000014">
    <property type="protein sequence ID" value="KPQ28485.1"/>
    <property type="molecule type" value="Genomic_DNA"/>
</dbReference>
<evidence type="ECO:0000259" key="8">
    <source>
        <dbReference type="PROSITE" id="PS50110"/>
    </source>
</evidence>
<dbReference type="GO" id="GO:0000156">
    <property type="term" value="F:phosphorelay response regulator activity"/>
    <property type="evidence" value="ECO:0007669"/>
    <property type="project" value="InterPro"/>
</dbReference>
<evidence type="ECO:0000313" key="11">
    <source>
        <dbReference type="Proteomes" id="UP000050416"/>
    </source>
</evidence>
<evidence type="ECO:0000256" key="5">
    <source>
        <dbReference type="HAMAP-Rule" id="MF_00099"/>
    </source>
</evidence>
<dbReference type="AlphaFoldDB" id="A0A0P7Z264"/>
<dbReference type="PROSITE" id="PS50110">
    <property type="entry name" value="RESPONSE_REGULATORY"/>
    <property type="match status" value="1"/>
</dbReference>
<evidence type="ECO:0000256" key="3">
    <source>
        <dbReference type="ARBA" id="ARBA00022801"/>
    </source>
</evidence>
<protein>
    <recommendedName>
        <fullName evidence="5">Protein-glutamate methylesterase/protein-glutamine glutaminase</fullName>
        <ecNumber evidence="5">3.1.1.61</ecNumber>
        <ecNumber evidence="5">3.5.1.44</ecNumber>
    </recommendedName>
</protein>
<feature type="active site" evidence="5 6">
    <location>
        <position position="204"/>
    </location>
</feature>
<keyword evidence="5 7" id="KW-0597">Phosphoprotein</keyword>
<evidence type="ECO:0000256" key="1">
    <source>
        <dbReference type="ARBA" id="ARBA00022490"/>
    </source>
</evidence>
<comment type="function">
    <text evidence="5">Involved in chemotaxis. Part of a chemotaxis signal transduction system that modulates chemotaxis in response to various stimuli. Catalyzes the demethylation of specific methylglutamate residues introduced into the chemoreceptors (methyl-accepting chemotaxis proteins or MCP) by CheR. Also mediates the irreversible deamidation of specific glutamine residues to glutamic acid.</text>
</comment>
<proteinExistence type="inferred from homology"/>
<dbReference type="PROSITE" id="PS50122">
    <property type="entry name" value="CHEB"/>
    <property type="match status" value="1"/>
</dbReference>
<comment type="similarity">
    <text evidence="5">Belongs to the CheB family.</text>
</comment>
<dbReference type="SUPFAM" id="SSF52738">
    <property type="entry name" value="Methylesterase CheB, C-terminal domain"/>
    <property type="match status" value="1"/>
</dbReference>
<reference evidence="10 11" key="1">
    <citation type="submission" date="2015-09" db="EMBL/GenBank/DDBJ databases">
        <title>Identification and resolution of microdiversity through metagenomic sequencing of parallel consortia.</title>
        <authorList>
            <person name="Nelson W.C."/>
            <person name="Romine M.F."/>
            <person name="Lindemann S.R."/>
        </authorList>
    </citation>
    <scope>NUCLEOTIDE SEQUENCE [LARGE SCALE GENOMIC DNA]</scope>
    <source>
        <strain evidence="10">HL-55</strain>
    </source>
</reference>
<evidence type="ECO:0000256" key="4">
    <source>
        <dbReference type="ARBA" id="ARBA00048267"/>
    </source>
</evidence>
<dbReference type="InterPro" id="IPR008248">
    <property type="entry name" value="CheB-like"/>
</dbReference>
<evidence type="ECO:0000259" key="9">
    <source>
        <dbReference type="PROSITE" id="PS50122"/>
    </source>
</evidence>
<dbReference type="Gene3D" id="3.40.50.2300">
    <property type="match status" value="1"/>
</dbReference>
<dbReference type="Pfam" id="PF01339">
    <property type="entry name" value="CheB_methylest"/>
    <property type="match status" value="1"/>
</dbReference>
<keyword evidence="3 5" id="KW-0378">Hydrolase</keyword>
<dbReference type="PATRIC" id="fig|1305731.5.peg.474"/>
<dbReference type="PANTHER" id="PTHR42872">
    <property type="entry name" value="PROTEIN-GLUTAMATE METHYLESTERASE/PROTEIN-GLUTAMINE GLUTAMINASE"/>
    <property type="match status" value="1"/>
</dbReference>
<name>A0A0P7Z264_9GAMM</name>
<feature type="domain" description="Response regulatory" evidence="8">
    <location>
        <begin position="8"/>
        <end position="125"/>
    </location>
</feature>
<dbReference type="EC" id="3.5.1.44" evidence="5"/>
<dbReference type="PIRSF" id="PIRSF000876">
    <property type="entry name" value="RR_chemtxs_CheB"/>
    <property type="match status" value="1"/>
</dbReference>
<dbReference type="CDD" id="cd17541">
    <property type="entry name" value="REC_CheB-like"/>
    <property type="match status" value="1"/>
</dbReference>
<dbReference type="EC" id="3.1.1.61" evidence="5"/>
<dbReference type="NCBIfam" id="NF009206">
    <property type="entry name" value="PRK12555.1"/>
    <property type="match status" value="1"/>
</dbReference>
<dbReference type="Gene3D" id="3.40.50.180">
    <property type="entry name" value="Methylesterase CheB, C-terminal domain"/>
    <property type="match status" value="1"/>
</dbReference>
<dbReference type="HAMAP" id="MF_00099">
    <property type="entry name" value="CheB_chemtxs"/>
    <property type="match status" value="1"/>
</dbReference>
<dbReference type="SMART" id="SM00448">
    <property type="entry name" value="REC"/>
    <property type="match status" value="1"/>
</dbReference>
<keyword evidence="1 5" id="KW-0963">Cytoplasm</keyword>
<sequence length="352" mass="37429">MAADGPVRVMIVDDSAVVRQTLTHVLQSDGDIRVISAVSDPIFAMKFMESEWPDVVILDIEMPRMDGLTFLKKIMSTRPLPVIICSSLTVKGAQTTLDALAAGAVDIVAKPTSGLKSYLEEASRDLVRAVKGAAKSSVKLTTPPIMRFEAAVGARSDRSCQASPLSVTTDRIIAIGSSTGGTVAVEALLRALPVTTPGIVIVQHMPVQFTSAFAQRLNSLCELNVQEAGEGQRVLPGHVYIARGGIHLQVERRGGFYYTHLKDGPQVCRHRPSVNVLFQSVATAAGSNAKGFILTGMGDDGARGLLQMRNAGAETFAQDEKSCVVFGMPNEAIKIGAVGKVVDLMSMPPLMT</sequence>
<feature type="active site" evidence="5 6">
    <location>
        <position position="178"/>
    </location>
</feature>
<comment type="PTM">
    <text evidence="5">Phosphorylated by CheA. Phosphorylation of the N-terminal regulatory domain activates the methylesterase activity.</text>
</comment>
<comment type="catalytic activity">
    <reaction evidence="4 5">
        <text>[protein]-L-glutamate 5-O-methyl ester + H2O = L-glutamyl-[protein] + methanol + H(+)</text>
        <dbReference type="Rhea" id="RHEA:23236"/>
        <dbReference type="Rhea" id="RHEA-COMP:10208"/>
        <dbReference type="Rhea" id="RHEA-COMP:10311"/>
        <dbReference type="ChEBI" id="CHEBI:15377"/>
        <dbReference type="ChEBI" id="CHEBI:15378"/>
        <dbReference type="ChEBI" id="CHEBI:17790"/>
        <dbReference type="ChEBI" id="CHEBI:29973"/>
        <dbReference type="ChEBI" id="CHEBI:82795"/>
        <dbReference type="EC" id="3.1.1.61"/>
    </reaction>
</comment>
<gene>
    <name evidence="10" type="primary">cheB-2</name>
    <name evidence="5" type="synonym">cheB</name>
    <name evidence="10" type="ORF">HLUCCX14_10115</name>
</gene>
<comment type="caution">
    <text evidence="10">The sequence shown here is derived from an EMBL/GenBank/DDBJ whole genome shotgun (WGS) entry which is preliminary data.</text>
</comment>
<evidence type="ECO:0000313" key="10">
    <source>
        <dbReference type="EMBL" id="KPQ28485.1"/>
    </source>
</evidence>
<accession>A0A0P7Z264</accession>
<dbReference type="Pfam" id="PF00072">
    <property type="entry name" value="Response_reg"/>
    <property type="match status" value="1"/>
</dbReference>
<organism evidence="10 11">
    <name type="scientific">Marinobacter excellens HL-55</name>
    <dbReference type="NCBI Taxonomy" id="1305731"/>
    <lineage>
        <taxon>Bacteria</taxon>
        <taxon>Pseudomonadati</taxon>
        <taxon>Pseudomonadota</taxon>
        <taxon>Gammaproteobacteria</taxon>
        <taxon>Pseudomonadales</taxon>
        <taxon>Marinobacteraceae</taxon>
        <taxon>Marinobacter</taxon>
    </lineage>
</organism>
<dbReference type="InterPro" id="IPR000673">
    <property type="entry name" value="Sig_transdc_resp-reg_Me-estase"/>
</dbReference>
<comment type="domain">
    <text evidence="5">Contains a C-terminal catalytic domain, and an N-terminal region which modulates catalytic activity.</text>
</comment>
<evidence type="ECO:0000256" key="7">
    <source>
        <dbReference type="PROSITE-ProRule" id="PRU00169"/>
    </source>
</evidence>
<evidence type="ECO:0000256" key="2">
    <source>
        <dbReference type="ARBA" id="ARBA00022500"/>
    </source>
</evidence>
<dbReference type="GO" id="GO:0006935">
    <property type="term" value="P:chemotaxis"/>
    <property type="evidence" value="ECO:0007669"/>
    <property type="project" value="UniProtKB-UniRule"/>
</dbReference>